<dbReference type="NCBIfam" id="TIGR01079">
    <property type="entry name" value="rplX_bact"/>
    <property type="match status" value="1"/>
</dbReference>
<evidence type="ECO:0000256" key="3">
    <source>
        <dbReference type="ARBA" id="ARBA00023274"/>
    </source>
</evidence>
<dbReference type="SUPFAM" id="SSF50104">
    <property type="entry name" value="Translation proteins SH3-like domain"/>
    <property type="match status" value="1"/>
</dbReference>
<dbReference type="Proteomes" id="UP001151582">
    <property type="component" value="Unassembled WGS sequence"/>
</dbReference>
<dbReference type="GO" id="GO:0006412">
    <property type="term" value="P:translation"/>
    <property type="evidence" value="ECO:0007669"/>
    <property type="project" value="InterPro"/>
</dbReference>
<dbReference type="HAMAP" id="MF_01326_B">
    <property type="entry name" value="Ribosomal_uL24_B"/>
    <property type="match status" value="1"/>
</dbReference>
<dbReference type="InterPro" id="IPR057264">
    <property type="entry name" value="Ribosomal_uL24_C"/>
</dbReference>
<reference evidence="6" key="1">
    <citation type="submission" date="2022-07" db="EMBL/GenBank/DDBJ databases">
        <title>Phylogenomic reconstructions and comparative analyses of Kickxellomycotina fungi.</title>
        <authorList>
            <person name="Reynolds N.K."/>
            <person name="Stajich J.E."/>
            <person name="Barry K."/>
            <person name="Grigoriev I.V."/>
            <person name="Crous P."/>
            <person name="Smith M.E."/>
        </authorList>
    </citation>
    <scope>NUCLEOTIDE SEQUENCE</scope>
    <source>
        <strain evidence="6">RSA 567</strain>
    </source>
</reference>
<dbReference type="GO" id="GO:0003723">
    <property type="term" value="F:RNA binding"/>
    <property type="evidence" value="ECO:0007669"/>
    <property type="project" value="InterPro"/>
</dbReference>
<evidence type="ECO:0000313" key="7">
    <source>
        <dbReference type="Proteomes" id="UP001151582"/>
    </source>
</evidence>
<keyword evidence="7" id="KW-1185">Reference proteome</keyword>
<comment type="caution">
    <text evidence="6">The sequence shown here is derived from an EMBL/GenBank/DDBJ whole genome shotgun (WGS) entry which is preliminary data.</text>
</comment>
<name>A0A9W8B454_9FUNG</name>
<evidence type="ECO:0000259" key="5">
    <source>
        <dbReference type="SMART" id="SM00739"/>
    </source>
</evidence>
<keyword evidence="2 4" id="KW-0689">Ribosomal protein</keyword>
<dbReference type="GO" id="GO:0003735">
    <property type="term" value="F:structural constituent of ribosome"/>
    <property type="evidence" value="ECO:0007669"/>
    <property type="project" value="InterPro"/>
</dbReference>
<dbReference type="PANTHER" id="PTHR12903">
    <property type="entry name" value="MITOCHONDRIAL RIBOSOMAL PROTEIN L24"/>
    <property type="match status" value="1"/>
</dbReference>
<dbReference type="Gene3D" id="2.30.30.30">
    <property type="match status" value="1"/>
</dbReference>
<evidence type="ECO:0000313" key="6">
    <source>
        <dbReference type="EMBL" id="KAJ1974165.1"/>
    </source>
</evidence>
<dbReference type="InterPro" id="IPR041988">
    <property type="entry name" value="Ribosomal_uL24_KOW"/>
</dbReference>
<dbReference type="SMART" id="SM00739">
    <property type="entry name" value="KOW"/>
    <property type="match status" value="1"/>
</dbReference>
<protein>
    <recommendedName>
        <fullName evidence="5">KOW domain-containing protein</fullName>
    </recommendedName>
</protein>
<dbReference type="InterPro" id="IPR003256">
    <property type="entry name" value="Ribosomal_uL24"/>
</dbReference>
<dbReference type="AlphaFoldDB" id="A0A9W8B454"/>
<dbReference type="InterPro" id="IPR008991">
    <property type="entry name" value="Translation_prot_SH3-like_sf"/>
</dbReference>
<proteinExistence type="inferred from homology"/>
<dbReference type="EMBL" id="JANBQB010000694">
    <property type="protein sequence ID" value="KAJ1974165.1"/>
    <property type="molecule type" value="Genomic_DNA"/>
</dbReference>
<dbReference type="InterPro" id="IPR005825">
    <property type="entry name" value="Ribosomal_uL24_CS"/>
</dbReference>
<evidence type="ECO:0000256" key="4">
    <source>
        <dbReference type="RuleBase" id="RU003477"/>
    </source>
</evidence>
<dbReference type="CDD" id="cd06089">
    <property type="entry name" value="KOW_RPL26"/>
    <property type="match status" value="1"/>
</dbReference>
<dbReference type="InterPro" id="IPR005824">
    <property type="entry name" value="KOW"/>
</dbReference>
<evidence type="ECO:0000256" key="1">
    <source>
        <dbReference type="ARBA" id="ARBA00010618"/>
    </source>
</evidence>
<organism evidence="6 7">
    <name type="scientific">Dimargaris verticillata</name>
    <dbReference type="NCBI Taxonomy" id="2761393"/>
    <lineage>
        <taxon>Eukaryota</taxon>
        <taxon>Fungi</taxon>
        <taxon>Fungi incertae sedis</taxon>
        <taxon>Zoopagomycota</taxon>
        <taxon>Kickxellomycotina</taxon>
        <taxon>Dimargaritomycetes</taxon>
        <taxon>Dimargaritales</taxon>
        <taxon>Dimargaritaceae</taxon>
        <taxon>Dimargaris</taxon>
    </lineage>
</organism>
<dbReference type="PROSITE" id="PS01108">
    <property type="entry name" value="RIBOSOMAL_L24"/>
    <property type="match status" value="1"/>
</dbReference>
<dbReference type="Pfam" id="PF00467">
    <property type="entry name" value="KOW"/>
    <property type="match status" value="1"/>
</dbReference>
<dbReference type="InterPro" id="IPR014722">
    <property type="entry name" value="Rib_uL2_dom2"/>
</dbReference>
<dbReference type="GO" id="GO:0005840">
    <property type="term" value="C:ribosome"/>
    <property type="evidence" value="ECO:0007669"/>
    <property type="project" value="UniProtKB-KW"/>
</dbReference>
<gene>
    <name evidence="6" type="ORF">H4R34_004819</name>
</gene>
<dbReference type="Pfam" id="PF17136">
    <property type="entry name" value="ribosomal_L24"/>
    <property type="match status" value="1"/>
</dbReference>
<sequence>MKNLKRMTTRLEPPTKWVAPKDQIKTWTVYKGDKVEVISGKDKGHKGSVVQVLRDVNSVVVSGANMVFKHVPMSKAAPSGKVQKEMPIHVTNVQLIDPSTGKPTKVFIRREDNPETKKLETRRYSKATQTLIPRKERFDSRYDQKEGRYDTQPESVAEITFKPSLLEPVIPEGVLKELHNVYKHGKSSQKATARS</sequence>
<dbReference type="OrthoDB" id="359154at2759"/>
<keyword evidence="3 4" id="KW-0687">Ribonucleoprotein</keyword>
<comment type="similarity">
    <text evidence="1 4">Belongs to the universal ribosomal protein uL24 family.</text>
</comment>
<accession>A0A9W8B454</accession>
<evidence type="ECO:0000256" key="2">
    <source>
        <dbReference type="ARBA" id="ARBA00022980"/>
    </source>
</evidence>
<feature type="domain" description="KOW" evidence="5">
    <location>
        <begin position="28"/>
        <end position="55"/>
    </location>
</feature>
<dbReference type="GO" id="GO:1990904">
    <property type="term" value="C:ribonucleoprotein complex"/>
    <property type="evidence" value="ECO:0007669"/>
    <property type="project" value="UniProtKB-KW"/>
</dbReference>